<proteinExistence type="predicted"/>
<protein>
    <submittedName>
        <fullName evidence="1">15567_t:CDS:1</fullName>
    </submittedName>
</protein>
<organism evidence="1 2">
    <name type="scientific">Funneliformis mosseae</name>
    <name type="common">Endomycorrhizal fungus</name>
    <name type="synonym">Glomus mosseae</name>
    <dbReference type="NCBI Taxonomy" id="27381"/>
    <lineage>
        <taxon>Eukaryota</taxon>
        <taxon>Fungi</taxon>
        <taxon>Fungi incertae sedis</taxon>
        <taxon>Mucoromycota</taxon>
        <taxon>Glomeromycotina</taxon>
        <taxon>Glomeromycetes</taxon>
        <taxon>Glomerales</taxon>
        <taxon>Glomeraceae</taxon>
        <taxon>Funneliformis</taxon>
    </lineage>
</organism>
<dbReference type="AlphaFoldDB" id="A0A9N9GCT2"/>
<evidence type="ECO:0000313" key="1">
    <source>
        <dbReference type="EMBL" id="CAG8593056.1"/>
    </source>
</evidence>
<sequence length="169" mass="19148">MNCFIFRSVYFRTLLKPSKLYPCHNSQFVLPNLSMNYFFSSKSDSSNICYNIEGFINCSYFNAAVDLGKDLKSTLLDKDTPIEVNVDAHKKENASILDKILIKNLHSIIPNSNDHTTSPLVYEGCNPGKYKFIGGYSDFAKLVRDRHKSNLQKDSKEGGRECEGDVCKI</sequence>
<reference evidence="1" key="1">
    <citation type="submission" date="2021-06" db="EMBL/GenBank/DDBJ databases">
        <authorList>
            <person name="Kallberg Y."/>
            <person name="Tangrot J."/>
            <person name="Rosling A."/>
        </authorList>
    </citation>
    <scope>NUCLEOTIDE SEQUENCE</scope>
    <source>
        <strain evidence="1">87-6 pot B 2015</strain>
    </source>
</reference>
<dbReference type="EMBL" id="CAJVPP010002238">
    <property type="protein sequence ID" value="CAG8593056.1"/>
    <property type="molecule type" value="Genomic_DNA"/>
</dbReference>
<evidence type="ECO:0000313" key="2">
    <source>
        <dbReference type="Proteomes" id="UP000789375"/>
    </source>
</evidence>
<name>A0A9N9GCT2_FUNMO</name>
<accession>A0A9N9GCT2</accession>
<keyword evidence="2" id="KW-1185">Reference proteome</keyword>
<gene>
    <name evidence="1" type="ORF">FMOSSE_LOCUS8544</name>
</gene>
<comment type="caution">
    <text evidence="1">The sequence shown here is derived from an EMBL/GenBank/DDBJ whole genome shotgun (WGS) entry which is preliminary data.</text>
</comment>
<dbReference type="Proteomes" id="UP000789375">
    <property type="component" value="Unassembled WGS sequence"/>
</dbReference>